<dbReference type="InterPro" id="IPR011990">
    <property type="entry name" value="TPR-like_helical_dom_sf"/>
</dbReference>
<dbReference type="SUPFAM" id="SSF48452">
    <property type="entry name" value="TPR-like"/>
    <property type="match status" value="1"/>
</dbReference>
<keyword evidence="3" id="KW-1185">Reference proteome</keyword>
<dbReference type="EMBL" id="MCRI01000023">
    <property type="protein sequence ID" value="ODN66282.1"/>
    <property type="molecule type" value="Genomic_DNA"/>
</dbReference>
<organism evidence="2 3">
    <name type="scientific">Methylophaga muralis</name>
    <dbReference type="NCBI Taxonomy" id="291169"/>
    <lineage>
        <taxon>Bacteria</taxon>
        <taxon>Pseudomonadati</taxon>
        <taxon>Pseudomonadota</taxon>
        <taxon>Gammaproteobacteria</taxon>
        <taxon>Thiotrichales</taxon>
        <taxon>Piscirickettsiaceae</taxon>
        <taxon>Methylophaga</taxon>
    </lineage>
</organism>
<keyword evidence="1" id="KW-1133">Transmembrane helix</keyword>
<evidence type="ECO:0000313" key="2">
    <source>
        <dbReference type="EMBL" id="ODN66282.1"/>
    </source>
</evidence>
<dbReference type="PATRIC" id="fig|291169.3.peg.2021"/>
<dbReference type="Proteomes" id="UP000094379">
    <property type="component" value="Unassembled WGS sequence"/>
</dbReference>
<protein>
    <submittedName>
        <fullName evidence="2">MxaK protein</fullName>
    </submittedName>
</protein>
<dbReference type="RefSeq" id="WP_245652135.1">
    <property type="nucleotide sequence ID" value="NZ_MCRI01000023.1"/>
</dbReference>
<name>A0A1E3GQE4_9GAMM</name>
<dbReference type="STRING" id="291169.A9E74_02013"/>
<feature type="transmembrane region" description="Helical" evidence="1">
    <location>
        <begin position="9"/>
        <end position="29"/>
    </location>
</feature>
<evidence type="ECO:0000256" key="1">
    <source>
        <dbReference type="SAM" id="Phobius"/>
    </source>
</evidence>
<gene>
    <name evidence="2" type="ORF">A9E74_02013</name>
</gene>
<dbReference type="AlphaFoldDB" id="A0A1E3GQE4"/>
<accession>A0A1E3GQE4</accession>
<proteinExistence type="predicted"/>
<keyword evidence="1" id="KW-0812">Transmembrane</keyword>
<evidence type="ECO:0000313" key="3">
    <source>
        <dbReference type="Proteomes" id="UP000094379"/>
    </source>
</evidence>
<keyword evidence="1" id="KW-0472">Membrane</keyword>
<reference evidence="2 3" key="1">
    <citation type="submission" date="2016-07" db="EMBL/GenBank/DDBJ databases">
        <title>Draft Genome Sequence of Methylophaga muralis Bur 1.</title>
        <authorList>
            <person name="Vasilenko O.V."/>
            <person name="Doronina N.V."/>
            <person name="Shmareva M.N."/>
            <person name="Tarlachkov S.V."/>
            <person name="Mustakhimov I."/>
            <person name="Trotsenko Y.A."/>
        </authorList>
    </citation>
    <scope>NUCLEOTIDE SEQUENCE [LARGE SCALE GENOMIC DNA]</scope>
    <source>
        <strain evidence="2 3">Bur 1</strain>
    </source>
</reference>
<comment type="caution">
    <text evidence="2">The sequence shown here is derived from an EMBL/GenBank/DDBJ whole genome shotgun (WGS) entry which is preliminary data.</text>
</comment>
<dbReference type="Gene3D" id="1.25.40.10">
    <property type="entry name" value="Tetratricopeptide repeat domain"/>
    <property type="match status" value="1"/>
</dbReference>
<sequence>MIYLNRNKLIHLISLLTIMVIGGLVYNLYTLKQQQQINQQISLLNQGEMVDMEALNMRSPEVRIAYAHLQRRLNLFDEAVETYSATERLANQQQLVQIHYNLGNLYLSQAIDLAENLYVDRAVAMADVAKDFYRSSLKNQPTFWEAKYNLEAAQRLSRDLPMGDVTISEESQDASTELWSAMPGFPIGLP</sequence>